<evidence type="ECO:0000256" key="4">
    <source>
        <dbReference type="ARBA" id="ARBA00022679"/>
    </source>
</evidence>
<dbReference type="InterPro" id="IPR047108">
    <property type="entry name" value="Plk4-like_POLO_box_2_sf"/>
</dbReference>
<name>A0ABD6EG00_9BILA</name>
<evidence type="ECO:0000259" key="11">
    <source>
        <dbReference type="PROSITE" id="PS50011"/>
    </source>
</evidence>
<keyword evidence="7 9" id="KW-0067">ATP-binding</keyword>
<dbReference type="GO" id="GO:0004674">
    <property type="term" value="F:protein serine/threonine kinase activity"/>
    <property type="evidence" value="ECO:0007669"/>
    <property type="project" value="UniProtKB-KW"/>
</dbReference>
<gene>
    <name evidence="12" type="ORF">AB6A40_004871</name>
</gene>
<dbReference type="PANTHER" id="PTHR24345">
    <property type="entry name" value="SERINE/THREONINE-PROTEIN KINASE PLK"/>
    <property type="match status" value="1"/>
</dbReference>
<dbReference type="InterPro" id="IPR000719">
    <property type="entry name" value="Prot_kinase_dom"/>
</dbReference>
<dbReference type="InterPro" id="IPR017441">
    <property type="entry name" value="Protein_kinase_ATP_BS"/>
</dbReference>
<comment type="caution">
    <text evidence="12">The sequence shown here is derived from an EMBL/GenBank/DDBJ whole genome shotgun (WGS) entry which is preliminary data.</text>
</comment>
<dbReference type="Gene3D" id="3.30.1120.120">
    <property type="match status" value="1"/>
</dbReference>
<keyword evidence="5 9" id="KW-0547">Nucleotide-binding</keyword>
<evidence type="ECO:0000313" key="13">
    <source>
        <dbReference type="Proteomes" id="UP001608902"/>
    </source>
</evidence>
<evidence type="ECO:0000256" key="1">
    <source>
        <dbReference type="ARBA" id="ARBA00004114"/>
    </source>
</evidence>
<dbReference type="InterPro" id="IPR008266">
    <property type="entry name" value="Tyr_kinase_AS"/>
</dbReference>
<dbReference type="Gene3D" id="3.30.1120.130">
    <property type="match status" value="1"/>
</dbReference>
<keyword evidence="4" id="KW-0808">Transferase</keyword>
<proteinExistence type="predicted"/>
<dbReference type="GO" id="GO:0005524">
    <property type="term" value="F:ATP binding"/>
    <property type="evidence" value="ECO:0007669"/>
    <property type="project" value="UniProtKB-UniRule"/>
</dbReference>
<feature type="domain" description="Protein kinase" evidence="11">
    <location>
        <begin position="8"/>
        <end position="253"/>
    </location>
</feature>
<dbReference type="Pfam" id="PF18544">
    <property type="entry name" value="Polo_box_3"/>
    <property type="match status" value="1"/>
</dbReference>
<evidence type="ECO:0000256" key="5">
    <source>
        <dbReference type="ARBA" id="ARBA00022741"/>
    </source>
</evidence>
<sequence length="797" mass="91299">MTRLCSDYEILEEIGRGGFGVVYRARCIAADKQWCGKDVAVKKIDIEKASRYRISLELQALSSLRHENIVEFFEEFRDQDAQYIVMEYCKHRSLRNFVKQNGRLSDYSAAFVLRQLVSAVKYIHEKNMMHRDLSSGNVLISYIRNDKLRVKLADFGLATPMKRDDTTATIVGTPGYIAPQVFGRRYNQKADVYSLGGILYLMLLGHDPPRERTTDLWKLEGISPEGAELIKQMMDPNEVKRILLEDIRMSEFMRKADDFDVGRDSTSRNHSREIRDRSRELRSKNEREEKRVYAVQPSIRAFSNQQRRGSYRRTTSDSAFESGDVDCSSKVDDFKENRRPIMEPNERHRSSECHHSVYEQDICRRCGRRRLTDNLGGRIPSFDAQNKGFWQSAGRQFLRAEGDHLSSHISPRPTAYSLDHRTRDGIHDIIWPLNIVRLTPHVLALKIGRFTFNADGCVIFEVANKEGMVNVVAIVDTRAAGGQTLSVYRPIRKIHISALPQSPVPVDRSSRRLYKSVDEMLSSQDKIIPLYKRIMEATKTMAGRVEKIVFKPSKDCTARLMENGDFRVKFVDGRTAIQRNDSESVNVVQEGGAQATLTEEEMCMFDNARYDALELERLLGSARFSLIEPFPFHFSNISLLNLLADPPKKEGSENSKISNRVSGSVLPKEGQIPCVTRLRSSSASRRILSNLNGRTESEFVRCHPYHANDQYHDEKTEQLSSPPPDYEGPRLLNEDQYELRMQNGPSDRKNITGIIALRPTGQEQKIRISTTAPNTFVYYENGKQTRFEWSILLHSSV</sequence>
<accession>A0ABD6EG00</accession>
<dbReference type="Pfam" id="PF00069">
    <property type="entry name" value="Pkinase"/>
    <property type="match status" value="1"/>
</dbReference>
<feature type="binding site" evidence="9">
    <location>
        <position position="43"/>
    </location>
    <ligand>
        <name>ATP</name>
        <dbReference type="ChEBI" id="CHEBI:30616"/>
    </ligand>
</feature>
<dbReference type="AlphaFoldDB" id="A0ABD6EG00"/>
<dbReference type="EMBL" id="JBGFUD010002921">
    <property type="protein sequence ID" value="MFH4978162.1"/>
    <property type="molecule type" value="Genomic_DNA"/>
</dbReference>
<feature type="region of interest" description="Disordered" evidence="10">
    <location>
        <begin position="303"/>
        <end position="326"/>
    </location>
</feature>
<reference evidence="12 13" key="1">
    <citation type="submission" date="2024-08" db="EMBL/GenBank/DDBJ databases">
        <title>Gnathostoma spinigerum genome.</title>
        <authorList>
            <person name="Gonzalez-Bertolin B."/>
            <person name="Monzon S."/>
            <person name="Zaballos A."/>
            <person name="Jimenez P."/>
            <person name="Dekumyoy P."/>
            <person name="Varona S."/>
            <person name="Cuesta I."/>
            <person name="Sumanam S."/>
            <person name="Adisakwattana P."/>
            <person name="Gasser R.B."/>
            <person name="Hernandez-Gonzalez A."/>
            <person name="Young N.D."/>
            <person name="Perteguer M.J."/>
        </authorList>
    </citation>
    <scope>NUCLEOTIDE SEQUENCE [LARGE SCALE GENOMIC DNA]</scope>
    <source>
        <strain evidence="12">AL3</strain>
        <tissue evidence="12">Liver</tissue>
    </source>
</reference>
<dbReference type="InterPro" id="IPR011009">
    <property type="entry name" value="Kinase-like_dom_sf"/>
</dbReference>
<evidence type="ECO:0000256" key="2">
    <source>
        <dbReference type="ARBA" id="ARBA00022490"/>
    </source>
</evidence>
<evidence type="ECO:0000256" key="3">
    <source>
        <dbReference type="ARBA" id="ARBA00022527"/>
    </source>
</evidence>
<dbReference type="Proteomes" id="UP001608902">
    <property type="component" value="Unassembled WGS sequence"/>
</dbReference>
<keyword evidence="13" id="KW-1185">Reference proteome</keyword>
<dbReference type="PANTHER" id="PTHR24345:SF91">
    <property type="entry name" value="SERINE_THREONINE-PROTEIN KINASE PLK4"/>
    <property type="match status" value="1"/>
</dbReference>
<evidence type="ECO:0000256" key="6">
    <source>
        <dbReference type="ARBA" id="ARBA00022777"/>
    </source>
</evidence>
<evidence type="ECO:0000256" key="9">
    <source>
        <dbReference type="PROSITE-ProRule" id="PRU10141"/>
    </source>
</evidence>
<evidence type="ECO:0000256" key="8">
    <source>
        <dbReference type="ARBA" id="ARBA00023212"/>
    </source>
</evidence>
<comment type="subcellular location">
    <subcellularLocation>
        <location evidence="1">Cytoplasm</location>
        <location evidence="1">Cytoskeleton</location>
        <location evidence="1">Microtubule organizing center</location>
        <location evidence="1">Centrosome</location>
        <location evidence="1">Centriole</location>
    </subcellularLocation>
</comment>
<dbReference type="InterPro" id="IPR046437">
    <property type="entry name" value="Ser_Thr-PK_POLO_box_1_sf"/>
</dbReference>
<evidence type="ECO:0000313" key="12">
    <source>
        <dbReference type="EMBL" id="MFH4978162.1"/>
    </source>
</evidence>
<keyword evidence="2" id="KW-0963">Cytoplasm</keyword>
<dbReference type="SUPFAM" id="SSF56112">
    <property type="entry name" value="Protein kinase-like (PK-like)"/>
    <property type="match status" value="1"/>
</dbReference>
<keyword evidence="3" id="KW-0723">Serine/threonine-protein kinase</keyword>
<evidence type="ECO:0000256" key="10">
    <source>
        <dbReference type="SAM" id="MobiDB-lite"/>
    </source>
</evidence>
<dbReference type="PROSITE" id="PS00107">
    <property type="entry name" value="PROTEIN_KINASE_ATP"/>
    <property type="match status" value="1"/>
</dbReference>
<protein>
    <recommendedName>
        <fullName evidence="11">Protein kinase domain-containing protein</fullName>
    </recommendedName>
</protein>
<feature type="compositionally biased region" description="Polar residues" evidence="10">
    <location>
        <begin position="303"/>
        <end position="319"/>
    </location>
</feature>
<dbReference type="GO" id="GO:0005814">
    <property type="term" value="C:centriole"/>
    <property type="evidence" value="ECO:0007669"/>
    <property type="project" value="UniProtKB-SubCell"/>
</dbReference>
<organism evidence="12 13">
    <name type="scientific">Gnathostoma spinigerum</name>
    <dbReference type="NCBI Taxonomy" id="75299"/>
    <lineage>
        <taxon>Eukaryota</taxon>
        <taxon>Metazoa</taxon>
        <taxon>Ecdysozoa</taxon>
        <taxon>Nematoda</taxon>
        <taxon>Chromadorea</taxon>
        <taxon>Rhabditida</taxon>
        <taxon>Spirurina</taxon>
        <taxon>Gnathostomatomorpha</taxon>
        <taxon>Gnathostomatoidea</taxon>
        <taxon>Gnathostomatidae</taxon>
        <taxon>Gnathostoma</taxon>
    </lineage>
</organism>
<keyword evidence="6" id="KW-0418">Kinase</keyword>
<feature type="region of interest" description="Disordered" evidence="10">
    <location>
        <begin position="260"/>
        <end position="290"/>
    </location>
</feature>
<keyword evidence="8" id="KW-0206">Cytoskeleton</keyword>
<dbReference type="PROSITE" id="PS50011">
    <property type="entry name" value="PROTEIN_KINASE_DOM"/>
    <property type="match status" value="1"/>
</dbReference>
<dbReference type="InterPro" id="IPR040734">
    <property type="entry name" value="Zyg-1_PB2"/>
</dbReference>
<evidence type="ECO:0000256" key="7">
    <source>
        <dbReference type="ARBA" id="ARBA00022840"/>
    </source>
</evidence>
<dbReference type="Gene3D" id="1.10.510.10">
    <property type="entry name" value="Transferase(Phosphotransferase) domain 1"/>
    <property type="match status" value="1"/>
</dbReference>
<dbReference type="PROSITE" id="PS00109">
    <property type="entry name" value="PROTEIN_KINASE_TYR"/>
    <property type="match status" value="1"/>
</dbReference>